<feature type="transmembrane region" description="Helical" evidence="1">
    <location>
        <begin position="130"/>
        <end position="147"/>
    </location>
</feature>
<dbReference type="Pfam" id="PF10027">
    <property type="entry name" value="DUF2269"/>
    <property type="match status" value="1"/>
</dbReference>
<evidence type="ECO:0000313" key="3">
    <source>
        <dbReference type="Proteomes" id="UP000789845"/>
    </source>
</evidence>
<dbReference type="AlphaFoldDB" id="A0A9C7G7L7"/>
<feature type="transmembrane region" description="Helical" evidence="1">
    <location>
        <begin position="77"/>
        <end position="97"/>
    </location>
</feature>
<keyword evidence="3" id="KW-1185">Reference proteome</keyword>
<keyword evidence="1" id="KW-1133">Transmembrane helix</keyword>
<evidence type="ECO:0000256" key="1">
    <source>
        <dbReference type="SAM" id="Phobius"/>
    </source>
</evidence>
<dbReference type="Proteomes" id="UP000789845">
    <property type="component" value="Unassembled WGS sequence"/>
</dbReference>
<organism evidence="2 3">
    <name type="scientific">Pseudoneobacillus rhizosphaerae</name>
    <dbReference type="NCBI Taxonomy" id="2880968"/>
    <lineage>
        <taxon>Bacteria</taxon>
        <taxon>Bacillati</taxon>
        <taxon>Bacillota</taxon>
        <taxon>Bacilli</taxon>
        <taxon>Bacillales</taxon>
        <taxon>Bacillaceae</taxon>
        <taxon>Pseudoneobacillus</taxon>
    </lineage>
</organism>
<protein>
    <recommendedName>
        <fullName evidence="4">DUF2269 family protein</fullName>
    </recommendedName>
</protein>
<evidence type="ECO:0000313" key="2">
    <source>
        <dbReference type="EMBL" id="CAG9607226.1"/>
    </source>
</evidence>
<name>A0A9C7G7L7_9BACI</name>
<comment type="caution">
    <text evidence="2">The sequence shown here is derived from an EMBL/GenBank/DDBJ whole genome shotgun (WGS) entry which is preliminary data.</text>
</comment>
<accession>A0A9C7G7L7</accession>
<feature type="transmembrane region" description="Helical" evidence="1">
    <location>
        <begin position="50"/>
        <end position="71"/>
    </location>
</feature>
<keyword evidence="1" id="KW-0812">Transmembrane</keyword>
<gene>
    <name evidence="2" type="ORF">NEOCIP111885_00916</name>
</gene>
<sequence length="150" mass="16360">MTLYEFIVLIHVIAAVTGLGSGFALPFVLKGVKTAEQAKYSLGLNYLIEKGVKIGSIALLLTGLILGALNTSLFTEVWYISSIIIYLAVQVVAAGIMPKKIKRMEEIINAHNGNELPEEFTKINLELKPLNAILHTAAVLLIILMVLKPF</sequence>
<evidence type="ECO:0008006" key="4">
    <source>
        <dbReference type="Google" id="ProtNLM"/>
    </source>
</evidence>
<dbReference type="RefSeq" id="WP_230495493.1">
    <property type="nucleotide sequence ID" value="NZ_CAKJTG010000004.1"/>
</dbReference>
<reference evidence="2" key="1">
    <citation type="submission" date="2021-10" db="EMBL/GenBank/DDBJ databases">
        <authorList>
            <person name="Criscuolo A."/>
        </authorList>
    </citation>
    <scope>NUCLEOTIDE SEQUENCE</scope>
    <source>
        <strain evidence="2">CIP111885</strain>
    </source>
</reference>
<proteinExistence type="predicted"/>
<dbReference type="EMBL" id="CAKJTG010000004">
    <property type="protein sequence ID" value="CAG9607226.1"/>
    <property type="molecule type" value="Genomic_DNA"/>
</dbReference>
<dbReference type="InterPro" id="IPR018729">
    <property type="entry name" value="DUF2269_transmembrane"/>
</dbReference>
<feature type="transmembrane region" description="Helical" evidence="1">
    <location>
        <begin position="6"/>
        <end position="29"/>
    </location>
</feature>
<keyword evidence="1" id="KW-0472">Membrane</keyword>